<dbReference type="KEGG" id="bvo:Pan97_40840"/>
<evidence type="ECO:0000313" key="3">
    <source>
        <dbReference type="Proteomes" id="UP000318626"/>
    </source>
</evidence>
<feature type="transmembrane region" description="Helical" evidence="1">
    <location>
        <begin position="31"/>
        <end position="53"/>
    </location>
</feature>
<name>A0A518CCU8_9BACT</name>
<organism evidence="2 3">
    <name type="scientific">Bremerella volcania</name>
    <dbReference type="NCBI Taxonomy" id="2527984"/>
    <lineage>
        <taxon>Bacteria</taxon>
        <taxon>Pseudomonadati</taxon>
        <taxon>Planctomycetota</taxon>
        <taxon>Planctomycetia</taxon>
        <taxon>Pirellulales</taxon>
        <taxon>Pirellulaceae</taxon>
        <taxon>Bremerella</taxon>
    </lineage>
</organism>
<evidence type="ECO:0000313" key="2">
    <source>
        <dbReference type="EMBL" id="QDU77024.1"/>
    </source>
</evidence>
<keyword evidence="1" id="KW-0812">Transmembrane</keyword>
<sequence>MSKKRRSSKKLSRTEVHQPPSEPQAIESLTVFWSLCIFATLVLVIVVLLLRVSAALLQPAENTNNTWTGFADLLLFSAIVSGSIGGILTPIVQSQRKRRAPKSIQLAAIAIAISPWILLALLVARS</sequence>
<dbReference type="RefSeq" id="WP_144975606.1">
    <property type="nucleotide sequence ID" value="NZ_CP036289.1"/>
</dbReference>
<proteinExistence type="predicted"/>
<protein>
    <submittedName>
        <fullName evidence="2">Uncharacterized protein</fullName>
    </submittedName>
</protein>
<evidence type="ECO:0000256" key="1">
    <source>
        <dbReference type="SAM" id="Phobius"/>
    </source>
</evidence>
<gene>
    <name evidence="2" type="ORF">Pan97_40840</name>
</gene>
<dbReference type="Proteomes" id="UP000318626">
    <property type="component" value="Chromosome"/>
</dbReference>
<dbReference type="EMBL" id="CP036289">
    <property type="protein sequence ID" value="QDU77024.1"/>
    <property type="molecule type" value="Genomic_DNA"/>
</dbReference>
<reference evidence="3" key="1">
    <citation type="submission" date="2019-02" db="EMBL/GenBank/DDBJ databases">
        <title>Deep-cultivation of Planctomycetes and their phenomic and genomic characterization uncovers novel biology.</title>
        <authorList>
            <person name="Wiegand S."/>
            <person name="Jogler M."/>
            <person name="Boedeker C."/>
            <person name="Pinto D."/>
            <person name="Vollmers J."/>
            <person name="Rivas-Marin E."/>
            <person name="Kohn T."/>
            <person name="Peeters S.H."/>
            <person name="Heuer A."/>
            <person name="Rast P."/>
            <person name="Oberbeckmann S."/>
            <person name="Bunk B."/>
            <person name="Jeske O."/>
            <person name="Meyerdierks A."/>
            <person name="Storesund J.E."/>
            <person name="Kallscheuer N."/>
            <person name="Luecker S."/>
            <person name="Lage O.M."/>
            <person name="Pohl T."/>
            <person name="Merkel B.J."/>
            <person name="Hornburger P."/>
            <person name="Mueller R.-W."/>
            <person name="Bruemmer F."/>
            <person name="Labrenz M."/>
            <person name="Spormann A.M."/>
            <person name="Op den Camp H."/>
            <person name="Overmann J."/>
            <person name="Amann R."/>
            <person name="Jetten M.S.M."/>
            <person name="Mascher T."/>
            <person name="Medema M.H."/>
            <person name="Devos D.P."/>
            <person name="Kaster A.-K."/>
            <person name="Ovreas L."/>
            <person name="Rohde M."/>
            <person name="Galperin M.Y."/>
            <person name="Jogler C."/>
        </authorList>
    </citation>
    <scope>NUCLEOTIDE SEQUENCE [LARGE SCALE GENOMIC DNA]</scope>
    <source>
        <strain evidence="3">Pan97</strain>
    </source>
</reference>
<feature type="transmembrane region" description="Helical" evidence="1">
    <location>
        <begin position="104"/>
        <end position="124"/>
    </location>
</feature>
<keyword evidence="1" id="KW-1133">Transmembrane helix</keyword>
<dbReference type="OrthoDB" id="288781at2"/>
<feature type="transmembrane region" description="Helical" evidence="1">
    <location>
        <begin position="73"/>
        <end position="92"/>
    </location>
</feature>
<keyword evidence="3" id="KW-1185">Reference proteome</keyword>
<dbReference type="AlphaFoldDB" id="A0A518CCU8"/>
<keyword evidence="1" id="KW-0472">Membrane</keyword>
<accession>A0A518CCU8</accession>